<comment type="caution">
    <text evidence="4">The sequence shown here is derived from an EMBL/GenBank/DDBJ whole genome shotgun (WGS) entry which is preliminary data.</text>
</comment>
<keyword evidence="4" id="KW-0830">Ubiquinone</keyword>
<sequence>MPKINKNALVAYSAKQMFSLVNDVDAYDQFLPGCKRSTVLNIAENQMTARMVLSKAGIEKELVTQNTLVDGREINMQLAEGPFKSLNGGWTFTPLSESACKVELSLEFTFKNKLVEMAFGKIFTSLTNNMVKAFTERAKQVYN</sequence>
<dbReference type="Gene3D" id="3.30.530.20">
    <property type="match status" value="1"/>
</dbReference>
<dbReference type="InterPro" id="IPR023393">
    <property type="entry name" value="START-like_dom_sf"/>
</dbReference>
<keyword evidence="2" id="KW-1277">Toxin-antitoxin system</keyword>
<dbReference type="Proteomes" id="UP001156601">
    <property type="component" value="Unassembled WGS sequence"/>
</dbReference>
<dbReference type="InterPro" id="IPR044996">
    <property type="entry name" value="COQ10-like"/>
</dbReference>
<dbReference type="GO" id="GO:0045333">
    <property type="term" value="P:cellular respiration"/>
    <property type="evidence" value="ECO:0007669"/>
    <property type="project" value="InterPro"/>
</dbReference>
<dbReference type="PANTHER" id="PTHR12901">
    <property type="entry name" value="SPERM PROTEIN HOMOLOG"/>
    <property type="match status" value="1"/>
</dbReference>
<dbReference type="Pfam" id="PF03364">
    <property type="entry name" value="Polyketide_cyc"/>
    <property type="match status" value="1"/>
</dbReference>
<proteinExistence type="inferred from homology"/>
<comment type="similarity">
    <text evidence="1">Belongs to the ribosome association toxin RatA family.</text>
</comment>
<reference evidence="4" key="2">
    <citation type="submission" date="2023-01" db="EMBL/GenBank/DDBJ databases">
        <title>Draft genome sequence of Agaribacter marinus strain NBRC 110023.</title>
        <authorList>
            <person name="Sun Q."/>
            <person name="Mori K."/>
        </authorList>
    </citation>
    <scope>NUCLEOTIDE SEQUENCE</scope>
    <source>
        <strain evidence="4">NBRC 110023</strain>
    </source>
</reference>
<dbReference type="GO" id="GO:0048039">
    <property type="term" value="F:ubiquinone binding"/>
    <property type="evidence" value="ECO:0007669"/>
    <property type="project" value="InterPro"/>
</dbReference>
<evidence type="ECO:0000256" key="2">
    <source>
        <dbReference type="ARBA" id="ARBA00022649"/>
    </source>
</evidence>
<evidence type="ECO:0000313" key="5">
    <source>
        <dbReference type="Proteomes" id="UP001156601"/>
    </source>
</evidence>
<gene>
    <name evidence="4" type="ORF">GCM10007852_11470</name>
</gene>
<reference evidence="4" key="1">
    <citation type="journal article" date="2014" name="Int. J. Syst. Evol. Microbiol.">
        <title>Complete genome sequence of Corynebacterium casei LMG S-19264T (=DSM 44701T), isolated from a smear-ripened cheese.</title>
        <authorList>
            <consortium name="US DOE Joint Genome Institute (JGI-PGF)"/>
            <person name="Walter F."/>
            <person name="Albersmeier A."/>
            <person name="Kalinowski J."/>
            <person name="Ruckert C."/>
        </authorList>
    </citation>
    <scope>NUCLEOTIDE SEQUENCE</scope>
    <source>
        <strain evidence="4">NBRC 110023</strain>
    </source>
</reference>
<dbReference type="InterPro" id="IPR005031">
    <property type="entry name" value="COQ10_START"/>
</dbReference>
<evidence type="ECO:0000313" key="4">
    <source>
        <dbReference type="EMBL" id="GLR70239.1"/>
    </source>
</evidence>
<name>A0AA37SXX7_9ALTE</name>
<evidence type="ECO:0000259" key="3">
    <source>
        <dbReference type="Pfam" id="PF03364"/>
    </source>
</evidence>
<accession>A0AA37SXX7</accession>
<feature type="domain" description="Coenzyme Q-binding protein COQ10 START" evidence="3">
    <location>
        <begin position="10"/>
        <end position="135"/>
    </location>
</feature>
<dbReference type="EMBL" id="BSOT01000005">
    <property type="protein sequence ID" value="GLR70239.1"/>
    <property type="molecule type" value="Genomic_DNA"/>
</dbReference>
<evidence type="ECO:0000256" key="1">
    <source>
        <dbReference type="ARBA" id="ARBA00008918"/>
    </source>
</evidence>
<dbReference type="AlphaFoldDB" id="A0AA37SXX7"/>
<dbReference type="CDD" id="cd07813">
    <property type="entry name" value="COQ10p_like"/>
    <property type="match status" value="1"/>
</dbReference>
<dbReference type="RefSeq" id="WP_284216544.1">
    <property type="nucleotide sequence ID" value="NZ_BSOT01000005.1"/>
</dbReference>
<protein>
    <submittedName>
        <fullName evidence="4">Ubiquinone-binding protein</fullName>
    </submittedName>
</protein>
<dbReference type="SUPFAM" id="SSF55961">
    <property type="entry name" value="Bet v1-like"/>
    <property type="match status" value="1"/>
</dbReference>
<keyword evidence="5" id="KW-1185">Reference proteome</keyword>
<dbReference type="PANTHER" id="PTHR12901:SF10">
    <property type="entry name" value="COENZYME Q-BINDING PROTEIN COQ10, MITOCHONDRIAL"/>
    <property type="match status" value="1"/>
</dbReference>
<organism evidence="4 5">
    <name type="scientific">Agaribacter marinus</name>
    <dbReference type="NCBI Taxonomy" id="1431249"/>
    <lineage>
        <taxon>Bacteria</taxon>
        <taxon>Pseudomonadati</taxon>
        <taxon>Pseudomonadota</taxon>
        <taxon>Gammaproteobacteria</taxon>
        <taxon>Alteromonadales</taxon>
        <taxon>Alteromonadaceae</taxon>
        <taxon>Agaribacter</taxon>
    </lineage>
</organism>